<comment type="caution">
    <text evidence="1">The sequence shown here is derived from an EMBL/GenBank/DDBJ whole genome shotgun (WGS) entry which is preliminary data.</text>
</comment>
<evidence type="ECO:0000313" key="1">
    <source>
        <dbReference type="EMBL" id="ORZ38781.1"/>
    </source>
</evidence>
<name>A0A1Y2HYG7_9FUNG</name>
<gene>
    <name evidence="1" type="ORF">BCR44DRAFT_1427785</name>
</gene>
<organism evidence="1 2">
    <name type="scientific">Catenaria anguillulae PL171</name>
    <dbReference type="NCBI Taxonomy" id="765915"/>
    <lineage>
        <taxon>Eukaryota</taxon>
        <taxon>Fungi</taxon>
        <taxon>Fungi incertae sedis</taxon>
        <taxon>Blastocladiomycota</taxon>
        <taxon>Blastocladiomycetes</taxon>
        <taxon>Blastocladiales</taxon>
        <taxon>Catenariaceae</taxon>
        <taxon>Catenaria</taxon>
    </lineage>
</organism>
<sequence length="177" mass="19976">MAVAIPDSFTHSIAVVERWLKTHVGVYRVQFTTETKEFVREIESHYEHSMGMSIPSAPVFDVESDAVKSRAGAYSRVAKNVFFNLDQPAISARAWTPAMAAKFRKHVLHHDSVTPTHRALLPTSQMTGTNLVRMWAMPLLMPLGIQLNKADQQYLYNNISTFAAALGPLVDEWNRFM</sequence>
<dbReference type="AlphaFoldDB" id="A0A1Y2HYG7"/>
<proteinExistence type="predicted"/>
<accession>A0A1Y2HYG7</accession>
<reference evidence="1 2" key="1">
    <citation type="submission" date="2016-07" db="EMBL/GenBank/DDBJ databases">
        <title>Pervasive Adenine N6-methylation of Active Genes in Fungi.</title>
        <authorList>
            <consortium name="DOE Joint Genome Institute"/>
            <person name="Mondo S.J."/>
            <person name="Dannebaum R.O."/>
            <person name="Kuo R.C."/>
            <person name="Labutti K."/>
            <person name="Haridas S."/>
            <person name="Kuo A."/>
            <person name="Salamov A."/>
            <person name="Ahrendt S.R."/>
            <person name="Lipzen A."/>
            <person name="Sullivan W."/>
            <person name="Andreopoulos W.B."/>
            <person name="Clum A."/>
            <person name="Lindquist E."/>
            <person name="Daum C."/>
            <person name="Ramamoorthy G.K."/>
            <person name="Gryganskyi A."/>
            <person name="Culley D."/>
            <person name="Magnuson J.K."/>
            <person name="James T.Y."/>
            <person name="O'Malley M.A."/>
            <person name="Stajich J.E."/>
            <person name="Spatafora J.W."/>
            <person name="Visel A."/>
            <person name="Grigoriev I.V."/>
        </authorList>
    </citation>
    <scope>NUCLEOTIDE SEQUENCE [LARGE SCALE GENOMIC DNA]</scope>
    <source>
        <strain evidence="1 2">PL171</strain>
    </source>
</reference>
<evidence type="ECO:0000313" key="2">
    <source>
        <dbReference type="Proteomes" id="UP000193411"/>
    </source>
</evidence>
<protein>
    <submittedName>
        <fullName evidence="1">Uncharacterized protein</fullName>
    </submittedName>
</protein>
<dbReference type="EMBL" id="MCFL01000007">
    <property type="protein sequence ID" value="ORZ38781.1"/>
    <property type="molecule type" value="Genomic_DNA"/>
</dbReference>
<dbReference type="Proteomes" id="UP000193411">
    <property type="component" value="Unassembled WGS sequence"/>
</dbReference>
<keyword evidence="2" id="KW-1185">Reference proteome</keyword>